<reference evidence="1 2" key="2">
    <citation type="journal article" date="2024" name="Int. J. Syst. Evol. Microbiol.">
        <title>Promethearchaeum syntrophicum gen. nov., sp. nov., an anaerobic, obligately syntrophic archaeon, the first isolate of the lineage 'Asgard' archaea, and proposal of the new archaeal phylum Promethearchaeota phyl. nov. and kingdom Promethearchaeati regn. nov.</title>
        <authorList>
            <person name="Imachi H."/>
            <person name="Nobu M.K."/>
            <person name="Kato S."/>
            <person name="Takaki Y."/>
            <person name="Miyazaki M."/>
            <person name="Miyata M."/>
            <person name="Ogawara M."/>
            <person name="Saito Y."/>
            <person name="Sakai S."/>
            <person name="Tahara Y.O."/>
            <person name="Takano Y."/>
            <person name="Tasumi E."/>
            <person name="Uematsu K."/>
            <person name="Yoshimura T."/>
            <person name="Itoh T."/>
            <person name="Ohkuma M."/>
            <person name="Takai K."/>
        </authorList>
    </citation>
    <scope>NUCLEOTIDE SEQUENCE [LARGE SCALE GENOMIC DNA]</scope>
    <source>
        <strain evidence="1 2">MK-D1</strain>
    </source>
</reference>
<dbReference type="Gene3D" id="3.40.20.10">
    <property type="entry name" value="Severin"/>
    <property type="match status" value="1"/>
</dbReference>
<dbReference type="SUPFAM" id="SSF55753">
    <property type="entry name" value="Actin depolymerizing proteins"/>
    <property type="match status" value="1"/>
</dbReference>
<dbReference type="EMBL" id="CP042905">
    <property type="protein sequence ID" value="QEE17147.2"/>
    <property type="molecule type" value="Genomic_DNA"/>
</dbReference>
<gene>
    <name evidence="1" type="ORF">DSAG12_02979</name>
</gene>
<dbReference type="InterPro" id="IPR029006">
    <property type="entry name" value="ADF-H/Gelsolin-like_dom_sf"/>
</dbReference>
<evidence type="ECO:0008006" key="3">
    <source>
        <dbReference type="Google" id="ProtNLM"/>
    </source>
</evidence>
<reference evidence="1 2" key="1">
    <citation type="journal article" date="2020" name="Nature">
        <title>Isolation of an archaeon at the prokaryote-eukaryote interface.</title>
        <authorList>
            <person name="Imachi H."/>
            <person name="Nobu M.K."/>
            <person name="Nakahara N."/>
            <person name="Morono Y."/>
            <person name="Ogawara M."/>
            <person name="Takaki Y."/>
            <person name="Takano Y."/>
            <person name="Uematsu K."/>
            <person name="Ikuta T."/>
            <person name="Ito M."/>
            <person name="Matsui Y."/>
            <person name="Miyazaki M."/>
            <person name="Murata K."/>
            <person name="Saito Y."/>
            <person name="Sakai S."/>
            <person name="Song C."/>
            <person name="Tasumi E."/>
            <person name="Yamanaka Y."/>
            <person name="Yamaguchi T."/>
            <person name="Kamagata Y."/>
            <person name="Tamaki H."/>
            <person name="Takai K."/>
        </authorList>
    </citation>
    <scope>NUCLEOTIDE SEQUENCE [LARGE SCALE GENOMIC DNA]</scope>
    <source>
        <strain evidence="1 2">MK-D1</strain>
    </source>
</reference>
<protein>
    <recommendedName>
        <fullName evidence="3">Gelsolin-like domain-containing protein</fullName>
    </recommendedName>
</protein>
<proteinExistence type="predicted"/>
<dbReference type="AlphaFoldDB" id="A0A5B9DE80"/>
<dbReference type="Proteomes" id="UP000321408">
    <property type="component" value="Chromosome"/>
</dbReference>
<sequence>MMDDYKDFRCFSLLDDGEKEEIEVEQEKIEELFDTDKVFLLVRYDLRRLFIWKGPRAPVRKRFISSRVGAQLQQESAKVAMHLKIVSVDAGDEPVEFLRVFKLDPYEVDEQEKIEDMYYIRNDERRKIEEAEIAAKIKAKKGKKKKEYWSPVLEEEKRLEQMQKAKAKAISTKAKAPVKASKKSVAKPKTSTSTSRQTQPPRKKFAEHIPSMDTLTKDAEKLVLKEILKADCPKGFKRLNIVVESSLYGPKKVTSELFGKKIEEIEWDRIKKIPEGSFDIESGQLRIRAKNNKIQGIEIFTKSTNTKEKTGKNTAKKSTKRKLNTIPTG</sequence>
<evidence type="ECO:0000313" key="2">
    <source>
        <dbReference type="Proteomes" id="UP000321408"/>
    </source>
</evidence>
<keyword evidence="2" id="KW-1185">Reference proteome</keyword>
<dbReference type="KEGG" id="psyt:DSAG12_02979"/>
<organism evidence="1 2">
    <name type="scientific">Promethearchaeum syntrophicum</name>
    <dbReference type="NCBI Taxonomy" id="2594042"/>
    <lineage>
        <taxon>Archaea</taxon>
        <taxon>Promethearchaeati</taxon>
        <taxon>Promethearchaeota</taxon>
        <taxon>Promethearchaeia</taxon>
        <taxon>Promethearchaeales</taxon>
        <taxon>Promethearchaeaceae</taxon>
        <taxon>Promethearchaeum</taxon>
    </lineage>
</organism>
<accession>A0A5B9DE80</accession>
<name>A0A5B9DE80_9ARCH</name>
<evidence type="ECO:0000313" key="1">
    <source>
        <dbReference type="EMBL" id="QEE17147.2"/>
    </source>
</evidence>